<evidence type="ECO:0000259" key="3">
    <source>
        <dbReference type="Pfam" id="PF19313"/>
    </source>
</evidence>
<keyword evidence="5" id="KW-1185">Reference proteome</keyword>
<dbReference type="RefSeq" id="WP_309482049.1">
    <property type="nucleotide sequence ID" value="NZ_CP133720.1"/>
</dbReference>
<sequence length="748" mass="85268">MVFLSLRSRTILRTITLTCLLLAGFNTRLEAQQTIPRVDRAPTIADYRNTAETTHKAGLEVNEFTVTSPRDGAKPTYATKAYLSYDDRNLYAIFVATANPNYLIARHTKRESTGGEDYVMLQIDTFNDQQRAFVFYANPLGVQADSLFIEGKDEDFDFDTQWHSEGEVSDTGYIVKFAIPFKSLRFANGEQQRWGISLARYSTEVSEFATWPHISRKKPSIVDQFAPVVIKHQLASNNQFQWIPYLLTSSSSVLDPQLAQGQARRAFIDRHQTQMGFDAKYVWNNAISFDMTVKPDFSDVESDEPQVTVDKRFETLITERRPFFIENGGFFRTPIPLFFSRRIAQPQFGLRATGRHADYAFGALLIDDQEGLPQQKQEIAIVRGQKDILGTGNVGFLSINKSSANAKNQIHGLDLHLPFGEHWRLNGQFAQSSSHLRQPDQTTPSTATSRQHVQANLAYVDLLYADSQWKYLGKLQSIESDFEAPLGFLPRRGIQQSEQSLAYTQYGTEHSSFLSQNIKFNLTNTTNQQQQFLDRRTEVLYTAKAKAANTFTMQLVRQVERLGSEDVLTQGWLAGWNSKTWPQLSTTLSFGKKQAPNYSFTSTQYLRGQASNVQAKFLWTPGRHWSFEETFFLTRLENEATRIYRDKLARTSINYQFNNQLGINAIFDYHELQSNPLMSTLKSNKTLNSSLQLRYVLSPGTSMFVNYVDRREGLSSFVNSSGFFETRPSADLDLRTGKSLSVKLNYLF</sequence>
<dbReference type="SUPFAM" id="SSF49344">
    <property type="entry name" value="CBD9-like"/>
    <property type="match status" value="1"/>
</dbReference>
<keyword evidence="2" id="KW-0732">Signal</keyword>
<feature type="chain" id="PRO_5046330760" evidence="2">
    <location>
        <begin position="32"/>
        <end position="748"/>
    </location>
</feature>
<dbReference type="Pfam" id="PF19313">
    <property type="entry name" value="DUF5916"/>
    <property type="match status" value="1"/>
</dbReference>
<dbReference type="InterPro" id="IPR045670">
    <property type="entry name" value="DUF5916"/>
</dbReference>
<dbReference type="EMBL" id="CP133720">
    <property type="protein sequence ID" value="WMW80557.1"/>
    <property type="molecule type" value="Genomic_DNA"/>
</dbReference>
<evidence type="ECO:0000313" key="5">
    <source>
        <dbReference type="Proteomes" id="UP001181355"/>
    </source>
</evidence>
<proteinExistence type="predicted"/>
<reference evidence="4" key="1">
    <citation type="submission" date="2023-09" db="EMBL/GenBank/DDBJ databases">
        <title>Undibacterium sp. 20NA77.5 isolated from freshwater.</title>
        <authorList>
            <person name="Le V."/>
            <person name="Ko S.-R."/>
            <person name="Ahn C.-Y."/>
            <person name="Oh H.-M."/>
        </authorList>
    </citation>
    <scope>NUCLEOTIDE SEQUENCE</scope>
    <source>
        <strain evidence="4">20NA77.5</strain>
    </source>
</reference>
<gene>
    <name evidence="4" type="ORF">RF679_18240</name>
</gene>
<feature type="domain" description="DUF5916" evidence="3">
    <location>
        <begin position="270"/>
        <end position="345"/>
    </location>
</feature>
<evidence type="ECO:0000256" key="2">
    <source>
        <dbReference type="SAM" id="SignalP"/>
    </source>
</evidence>
<evidence type="ECO:0000313" key="4">
    <source>
        <dbReference type="EMBL" id="WMW80557.1"/>
    </source>
</evidence>
<name>A0ABY9RH53_9BURK</name>
<dbReference type="CDD" id="cd09618">
    <property type="entry name" value="CBM9_like_2"/>
    <property type="match status" value="1"/>
</dbReference>
<organism evidence="4 5">
    <name type="scientific">Undibacterium cyanobacteriorum</name>
    <dbReference type="NCBI Taxonomy" id="3073561"/>
    <lineage>
        <taxon>Bacteria</taxon>
        <taxon>Pseudomonadati</taxon>
        <taxon>Pseudomonadota</taxon>
        <taxon>Betaproteobacteria</taxon>
        <taxon>Burkholderiales</taxon>
        <taxon>Oxalobacteraceae</taxon>
        <taxon>Undibacterium</taxon>
    </lineage>
</organism>
<evidence type="ECO:0000256" key="1">
    <source>
        <dbReference type="SAM" id="MobiDB-lite"/>
    </source>
</evidence>
<protein>
    <submittedName>
        <fullName evidence="4">DUF5916 domain-containing protein</fullName>
    </submittedName>
</protein>
<dbReference type="Gene3D" id="2.60.40.1190">
    <property type="match status" value="1"/>
</dbReference>
<feature type="region of interest" description="Disordered" evidence="1">
    <location>
        <begin position="430"/>
        <end position="450"/>
    </location>
</feature>
<feature type="signal peptide" evidence="2">
    <location>
        <begin position="1"/>
        <end position="31"/>
    </location>
</feature>
<dbReference type="Proteomes" id="UP001181355">
    <property type="component" value="Chromosome"/>
</dbReference>
<accession>A0ABY9RH53</accession>